<dbReference type="EMBL" id="BMHQ01000004">
    <property type="protein sequence ID" value="GGE14244.1"/>
    <property type="molecule type" value="Genomic_DNA"/>
</dbReference>
<keyword evidence="1" id="KW-0472">Membrane</keyword>
<feature type="transmembrane region" description="Helical" evidence="1">
    <location>
        <begin position="48"/>
        <end position="73"/>
    </location>
</feature>
<keyword evidence="1" id="KW-0812">Transmembrane</keyword>
<evidence type="ECO:0000256" key="1">
    <source>
        <dbReference type="SAM" id="Phobius"/>
    </source>
</evidence>
<sequence length="74" mass="8162">MTTIFLVVTTTGDGSTFFRIDGGHFEAAFIPMTIVFFMKMSVMDKVDVIIVVYLGMTTGQTVAVTMVSVDFMIH</sequence>
<comment type="caution">
    <text evidence="2">The sequence shown here is derived from an EMBL/GenBank/DDBJ whole genome shotgun (WGS) entry which is preliminary data.</text>
</comment>
<evidence type="ECO:0000313" key="2">
    <source>
        <dbReference type="EMBL" id="GGE14244.1"/>
    </source>
</evidence>
<accession>A0A8J2VEV7</accession>
<protein>
    <submittedName>
        <fullName evidence="2">Uncharacterized protein</fullName>
    </submittedName>
</protein>
<evidence type="ECO:0000313" key="3">
    <source>
        <dbReference type="Proteomes" id="UP000625210"/>
    </source>
</evidence>
<dbReference type="Proteomes" id="UP000625210">
    <property type="component" value="Unassembled WGS sequence"/>
</dbReference>
<keyword evidence="1" id="KW-1133">Transmembrane helix</keyword>
<organism evidence="2 3">
    <name type="scientific">Marinithermofilum abyssi</name>
    <dbReference type="NCBI Taxonomy" id="1571185"/>
    <lineage>
        <taxon>Bacteria</taxon>
        <taxon>Bacillati</taxon>
        <taxon>Bacillota</taxon>
        <taxon>Bacilli</taxon>
        <taxon>Bacillales</taxon>
        <taxon>Thermoactinomycetaceae</taxon>
        <taxon>Marinithermofilum</taxon>
    </lineage>
</organism>
<dbReference type="AlphaFoldDB" id="A0A8J2VEV7"/>
<name>A0A8J2VEV7_9BACL</name>
<gene>
    <name evidence="2" type="ORF">GCM10011571_14620</name>
</gene>
<reference evidence="2" key="1">
    <citation type="journal article" date="2014" name="Int. J. Syst. Evol. Microbiol.">
        <title>Complete genome sequence of Corynebacterium casei LMG S-19264T (=DSM 44701T), isolated from a smear-ripened cheese.</title>
        <authorList>
            <consortium name="US DOE Joint Genome Institute (JGI-PGF)"/>
            <person name="Walter F."/>
            <person name="Albersmeier A."/>
            <person name="Kalinowski J."/>
            <person name="Ruckert C."/>
        </authorList>
    </citation>
    <scope>NUCLEOTIDE SEQUENCE</scope>
    <source>
        <strain evidence="2">CGMCC 1.15179</strain>
    </source>
</reference>
<reference evidence="2" key="2">
    <citation type="submission" date="2020-09" db="EMBL/GenBank/DDBJ databases">
        <authorList>
            <person name="Sun Q."/>
            <person name="Zhou Y."/>
        </authorList>
    </citation>
    <scope>NUCLEOTIDE SEQUENCE</scope>
    <source>
        <strain evidence="2">CGMCC 1.15179</strain>
    </source>
</reference>
<proteinExistence type="predicted"/>
<keyword evidence="3" id="KW-1185">Reference proteome</keyword>